<sequence length="65" mass="7007">MTPVRAQQWQALLRGLDQAAAAVADAGLPLPEPLSAWAQWVVPVGRLSFPTGRIVSALERQHPLP</sequence>
<dbReference type="RefSeq" id="WP_369254359.1">
    <property type="nucleotide sequence ID" value="NZ_CP163440.1"/>
</dbReference>
<gene>
    <name evidence="1" type="ORF">AB5J50_02170</name>
</gene>
<evidence type="ECO:0000313" key="1">
    <source>
        <dbReference type="EMBL" id="XDQ59684.1"/>
    </source>
</evidence>
<dbReference type="EMBL" id="CP163440">
    <property type="protein sequence ID" value="XDQ59684.1"/>
    <property type="molecule type" value="Genomic_DNA"/>
</dbReference>
<reference evidence="1" key="1">
    <citation type="submission" date="2024-07" db="EMBL/GenBank/DDBJ databases">
        <authorList>
            <person name="Yu S.T."/>
        </authorList>
    </citation>
    <scope>NUCLEOTIDE SEQUENCE</scope>
    <source>
        <strain evidence="1">R35</strain>
    </source>
</reference>
<proteinExistence type="predicted"/>
<organism evidence="1">
    <name type="scientific">Streptomyces sp. R35</name>
    <dbReference type="NCBI Taxonomy" id="3238630"/>
    <lineage>
        <taxon>Bacteria</taxon>
        <taxon>Bacillati</taxon>
        <taxon>Actinomycetota</taxon>
        <taxon>Actinomycetes</taxon>
        <taxon>Kitasatosporales</taxon>
        <taxon>Streptomycetaceae</taxon>
        <taxon>Streptomyces</taxon>
    </lineage>
</organism>
<name>A0AB39RYE9_9ACTN</name>
<dbReference type="AlphaFoldDB" id="A0AB39RYE9"/>
<accession>A0AB39RYE9</accession>
<protein>
    <submittedName>
        <fullName evidence="1">Uncharacterized protein</fullName>
    </submittedName>
</protein>